<dbReference type="InterPro" id="IPR006665">
    <property type="entry name" value="OmpA-like"/>
</dbReference>
<dbReference type="Pfam" id="PF00691">
    <property type="entry name" value="OmpA"/>
    <property type="match status" value="1"/>
</dbReference>
<dbReference type="PROSITE" id="PS51123">
    <property type="entry name" value="OMPA_2"/>
    <property type="match status" value="1"/>
</dbReference>
<comment type="subcellular location">
    <subcellularLocation>
        <location evidence="1">Cell outer membrane</location>
    </subcellularLocation>
</comment>
<dbReference type="Gene3D" id="3.30.1330.60">
    <property type="entry name" value="OmpA-like domain"/>
    <property type="match status" value="1"/>
</dbReference>
<feature type="region of interest" description="Disordered" evidence="11">
    <location>
        <begin position="85"/>
        <end position="112"/>
    </location>
</feature>
<evidence type="ECO:0000256" key="7">
    <source>
        <dbReference type="ARBA" id="ARBA00023288"/>
    </source>
</evidence>
<evidence type="ECO:0000256" key="5">
    <source>
        <dbReference type="ARBA" id="ARBA00023139"/>
    </source>
</evidence>
<evidence type="ECO:0000256" key="3">
    <source>
        <dbReference type="ARBA" id="ARBA00022729"/>
    </source>
</evidence>
<comment type="caution">
    <text evidence="13">The sequence shown here is derived from an EMBL/GenBank/DDBJ whole genome shotgun (WGS) entry which is preliminary data.</text>
</comment>
<comment type="function">
    <text evidence="9">Part of the Tol-Pal system, which plays a role in outer membrane invagination during cell division and is important for maintaining outer membrane integrity.</text>
</comment>
<evidence type="ECO:0000313" key="13">
    <source>
        <dbReference type="EMBL" id="KAA6185978.1"/>
    </source>
</evidence>
<evidence type="ECO:0000313" key="14">
    <source>
        <dbReference type="Proteomes" id="UP000322981"/>
    </source>
</evidence>
<keyword evidence="4 10" id="KW-0472">Membrane</keyword>
<gene>
    <name evidence="9 13" type="primary">pal</name>
    <name evidence="13" type="ORF">F2Q65_06310</name>
</gene>
<dbReference type="HAMAP" id="MF_02204">
    <property type="entry name" value="Pal"/>
    <property type="match status" value="1"/>
</dbReference>
<organism evidence="13 14">
    <name type="scientific">Thiohalocapsa marina</name>
    <dbReference type="NCBI Taxonomy" id="424902"/>
    <lineage>
        <taxon>Bacteria</taxon>
        <taxon>Pseudomonadati</taxon>
        <taxon>Pseudomonadota</taxon>
        <taxon>Gammaproteobacteria</taxon>
        <taxon>Chromatiales</taxon>
        <taxon>Chromatiaceae</taxon>
        <taxon>Thiohalocapsa</taxon>
    </lineage>
</organism>
<dbReference type="InterPro" id="IPR039001">
    <property type="entry name" value="Pal"/>
</dbReference>
<evidence type="ECO:0000259" key="12">
    <source>
        <dbReference type="PROSITE" id="PS51123"/>
    </source>
</evidence>
<accession>A0A5M8FMA6</accession>
<dbReference type="Proteomes" id="UP000322981">
    <property type="component" value="Unassembled WGS sequence"/>
</dbReference>
<dbReference type="InterPro" id="IPR014169">
    <property type="entry name" value="Pal_lipo_C"/>
</dbReference>
<dbReference type="AlphaFoldDB" id="A0A5M8FMA6"/>
<feature type="compositionally biased region" description="Basic and acidic residues" evidence="11">
    <location>
        <begin position="22"/>
        <end position="34"/>
    </location>
</feature>
<feature type="domain" description="OmpA-like" evidence="12">
    <location>
        <begin position="110"/>
        <end position="223"/>
    </location>
</feature>
<reference evidence="13 14" key="1">
    <citation type="submission" date="2019-09" db="EMBL/GenBank/DDBJ databases">
        <title>Whole-genome sequence of the purple sulfur bacterium Thiohalocapsa marina DSM 19078.</title>
        <authorList>
            <person name="Kyndt J.A."/>
            <person name="Meyer T.E."/>
        </authorList>
    </citation>
    <scope>NUCLEOTIDE SEQUENCE [LARGE SCALE GENOMIC DNA]</scope>
    <source>
        <strain evidence="13 14">DSM 19078</strain>
    </source>
</reference>
<evidence type="ECO:0000256" key="6">
    <source>
        <dbReference type="ARBA" id="ARBA00023237"/>
    </source>
</evidence>
<evidence type="ECO:0000256" key="10">
    <source>
        <dbReference type="PROSITE-ProRule" id="PRU00473"/>
    </source>
</evidence>
<keyword evidence="14" id="KW-1185">Reference proteome</keyword>
<dbReference type="OrthoDB" id="9809164at2"/>
<evidence type="ECO:0000256" key="11">
    <source>
        <dbReference type="SAM" id="MobiDB-lite"/>
    </source>
</evidence>
<comment type="subunit">
    <text evidence="9">The Tol-Pal system is composed of five core proteins: the inner membrane proteins TolA, TolQ and TolR, the periplasmic protein TolB and the outer membrane protein Pal. They form a network linking the inner and outer membranes and the peptidoglycan layer.</text>
</comment>
<feature type="region of interest" description="Disordered" evidence="11">
    <location>
        <begin position="1"/>
        <end position="36"/>
    </location>
</feature>
<keyword evidence="5" id="KW-0564">Palmitate</keyword>
<evidence type="ECO:0000256" key="8">
    <source>
        <dbReference type="ARBA" id="ARBA00023306"/>
    </source>
</evidence>
<keyword evidence="8 9" id="KW-0131">Cell cycle</keyword>
<dbReference type="InterPro" id="IPR006664">
    <property type="entry name" value="OMP_bac"/>
</dbReference>
<keyword evidence="6" id="KW-0998">Cell outer membrane</keyword>
<dbReference type="InterPro" id="IPR036737">
    <property type="entry name" value="OmpA-like_sf"/>
</dbReference>
<dbReference type="PRINTS" id="PR01021">
    <property type="entry name" value="OMPADOMAIN"/>
</dbReference>
<evidence type="ECO:0000256" key="1">
    <source>
        <dbReference type="ARBA" id="ARBA00004442"/>
    </source>
</evidence>
<name>A0A5M8FMA6_9GAMM</name>
<dbReference type="PANTHER" id="PTHR30329">
    <property type="entry name" value="STATOR ELEMENT OF FLAGELLAR MOTOR COMPLEX"/>
    <property type="match status" value="1"/>
</dbReference>
<dbReference type="GO" id="GO:0009279">
    <property type="term" value="C:cell outer membrane"/>
    <property type="evidence" value="ECO:0007669"/>
    <property type="project" value="UniProtKB-SubCell"/>
</dbReference>
<dbReference type="NCBIfam" id="TIGR02802">
    <property type="entry name" value="Pal_lipo"/>
    <property type="match status" value="1"/>
</dbReference>
<keyword evidence="2 9" id="KW-0132">Cell division</keyword>
<sequence>MCASRPGRHWCDDPAPSRAFRRPTDVSVPDRRSDSVTLNPSCFQRLRARGQPSQPSLTVRRLLPGLLVAAVLALTGCAGQPVGGDGDAAAPGSGGATTRPLGTGDGSPLDDPSSPVYRKIVYFDYDTAAVPAEYAPLLRAHARYLAQTPGASVTLEGHADERGTRDYNLALAERRSEAVKSFLMAEGVPAAKLRTLSYGEERPADPGHHYQAWSQNRRVELVY</sequence>
<dbReference type="EMBL" id="VWXX01000006">
    <property type="protein sequence ID" value="KAA6185978.1"/>
    <property type="molecule type" value="Genomic_DNA"/>
</dbReference>
<evidence type="ECO:0000256" key="2">
    <source>
        <dbReference type="ARBA" id="ARBA00022618"/>
    </source>
</evidence>
<comment type="similarity">
    <text evidence="9">Belongs to the Pal lipoprotein family.</text>
</comment>
<evidence type="ECO:0000256" key="4">
    <source>
        <dbReference type="ARBA" id="ARBA00023136"/>
    </source>
</evidence>
<protein>
    <recommendedName>
        <fullName evidence="9">Peptidoglycan-associated protein</fullName>
    </recommendedName>
</protein>
<evidence type="ECO:0000256" key="9">
    <source>
        <dbReference type="HAMAP-Rule" id="MF_02204"/>
    </source>
</evidence>
<dbReference type="GO" id="GO:0051301">
    <property type="term" value="P:cell division"/>
    <property type="evidence" value="ECO:0007669"/>
    <property type="project" value="UniProtKB-UniRule"/>
</dbReference>
<keyword evidence="3" id="KW-0732">Signal</keyword>
<dbReference type="PANTHER" id="PTHR30329:SF21">
    <property type="entry name" value="LIPOPROTEIN YIAD-RELATED"/>
    <property type="match status" value="1"/>
</dbReference>
<dbReference type="CDD" id="cd07185">
    <property type="entry name" value="OmpA_C-like"/>
    <property type="match status" value="1"/>
</dbReference>
<dbReference type="InterPro" id="IPR050330">
    <property type="entry name" value="Bact_OuterMem_StrucFunc"/>
</dbReference>
<proteinExistence type="inferred from homology"/>
<dbReference type="SUPFAM" id="SSF103088">
    <property type="entry name" value="OmpA-like"/>
    <property type="match status" value="1"/>
</dbReference>
<keyword evidence="7 13" id="KW-0449">Lipoprotein</keyword>